<sequence length="215" mass="23656">MEPYLEEDPIGLSKIPFVKGITLVITFLILTPLTLATSLFSLYVLSGSVKDTPQNVLAAETSAEVMTGVHIFASLPAVSPTVETEVEVADARVELIRKYLKRYDSPLLPYADFVVSMADHYGLDFRLTTAIAQQESNLCKKIPADTHNCWGWGIHSEGTLGFSSLKEGIEVVSRGLKDGYIDYGYTTPEAIMTKYTPQSNGSWSSGVSQFMDDMR</sequence>
<dbReference type="Proteomes" id="UP000177263">
    <property type="component" value="Unassembled WGS sequence"/>
</dbReference>
<comment type="caution">
    <text evidence="2">The sequence shown here is derived from an EMBL/GenBank/DDBJ whole genome shotgun (WGS) entry which is preliminary data.</text>
</comment>
<keyword evidence="1" id="KW-1133">Transmembrane helix</keyword>
<dbReference type="EMBL" id="MGGM01000014">
    <property type="protein sequence ID" value="OGM29374.1"/>
    <property type="molecule type" value="Genomic_DNA"/>
</dbReference>
<organism evidence="2 3">
    <name type="scientific">Candidatus Woesebacteria bacterium RIFCSPHIGHO2_01_FULL_41_10</name>
    <dbReference type="NCBI Taxonomy" id="1802500"/>
    <lineage>
        <taxon>Bacteria</taxon>
        <taxon>Candidatus Woeseibacteriota</taxon>
    </lineage>
</organism>
<dbReference type="STRING" id="1802500.A2801_01665"/>
<accession>A0A1F7YPV2</accession>
<keyword evidence="1" id="KW-0812">Transmembrane</keyword>
<keyword evidence="1" id="KW-0472">Membrane</keyword>
<protein>
    <recommendedName>
        <fullName evidence="4">Mannosyl-glycoprotein endo-beta-N-acetylglucosamidase-like domain-containing protein</fullName>
    </recommendedName>
</protein>
<dbReference type="AlphaFoldDB" id="A0A1F7YPV2"/>
<evidence type="ECO:0000313" key="2">
    <source>
        <dbReference type="EMBL" id="OGM29374.1"/>
    </source>
</evidence>
<dbReference type="InterPro" id="IPR023346">
    <property type="entry name" value="Lysozyme-like_dom_sf"/>
</dbReference>
<feature type="transmembrane region" description="Helical" evidence="1">
    <location>
        <begin position="20"/>
        <end position="45"/>
    </location>
</feature>
<evidence type="ECO:0008006" key="4">
    <source>
        <dbReference type="Google" id="ProtNLM"/>
    </source>
</evidence>
<evidence type="ECO:0000256" key="1">
    <source>
        <dbReference type="SAM" id="Phobius"/>
    </source>
</evidence>
<name>A0A1F7YPV2_9BACT</name>
<evidence type="ECO:0000313" key="3">
    <source>
        <dbReference type="Proteomes" id="UP000177263"/>
    </source>
</evidence>
<proteinExistence type="predicted"/>
<gene>
    <name evidence="2" type="ORF">A2801_01665</name>
</gene>
<reference evidence="2 3" key="1">
    <citation type="journal article" date="2016" name="Nat. Commun.">
        <title>Thousands of microbial genomes shed light on interconnected biogeochemical processes in an aquifer system.</title>
        <authorList>
            <person name="Anantharaman K."/>
            <person name="Brown C.T."/>
            <person name="Hug L.A."/>
            <person name="Sharon I."/>
            <person name="Castelle C.J."/>
            <person name="Probst A.J."/>
            <person name="Thomas B.C."/>
            <person name="Singh A."/>
            <person name="Wilkins M.J."/>
            <person name="Karaoz U."/>
            <person name="Brodie E.L."/>
            <person name="Williams K.H."/>
            <person name="Hubbard S.S."/>
            <person name="Banfield J.F."/>
        </authorList>
    </citation>
    <scope>NUCLEOTIDE SEQUENCE [LARGE SCALE GENOMIC DNA]</scope>
</reference>
<dbReference type="SUPFAM" id="SSF53955">
    <property type="entry name" value="Lysozyme-like"/>
    <property type="match status" value="1"/>
</dbReference>